<proteinExistence type="predicted"/>
<dbReference type="Proteomes" id="UP000074072">
    <property type="component" value="Unassembled WGS sequence"/>
</dbReference>
<dbReference type="AlphaFoldDB" id="A0A147IMB6"/>
<evidence type="ECO:0000313" key="2">
    <source>
        <dbReference type="Proteomes" id="UP000074072"/>
    </source>
</evidence>
<gene>
    <name evidence="1" type="ORF">SB4_15955</name>
</gene>
<evidence type="ECO:0000313" key="1">
    <source>
        <dbReference type="EMBL" id="KTT96327.1"/>
    </source>
</evidence>
<reference evidence="1 2" key="1">
    <citation type="journal article" date="2016" name="Front. Microbiol.">
        <title>Genomic Resource of Rice Seed Associated Bacteria.</title>
        <authorList>
            <person name="Midha S."/>
            <person name="Bansal K."/>
            <person name="Sharma S."/>
            <person name="Kumar N."/>
            <person name="Patil P.P."/>
            <person name="Chaudhry V."/>
            <person name="Patil P.B."/>
        </authorList>
    </citation>
    <scope>NUCLEOTIDE SEQUENCE [LARGE SCALE GENOMIC DNA]</scope>
    <source>
        <strain evidence="1 2">SB4</strain>
    </source>
</reference>
<sequence>MADGLRVWDAGGTLMFDETSPVIKFLGTVTIGFPPGGNNHTGDAKTGSIYDARLTQYSQHVAFWCRIDGKFDSGGFDATWRQEGNSLIWTYPRDVAYYNGYMYNRPEQTIVYGIR</sequence>
<dbReference type="EMBL" id="LDTE01000114">
    <property type="protein sequence ID" value="KTT96327.1"/>
    <property type="molecule type" value="Genomic_DNA"/>
</dbReference>
<organism evidence="1 2">
    <name type="scientific">Sphingomonas sanguinis</name>
    <dbReference type="NCBI Taxonomy" id="33051"/>
    <lineage>
        <taxon>Bacteria</taxon>
        <taxon>Pseudomonadati</taxon>
        <taxon>Pseudomonadota</taxon>
        <taxon>Alphaproteobacteria</taxon>
        <taxon>Sphingomonadales</taxon>
        <taxon>Sphingomonadaceae</taxon>
        <taxon>Sphingomonas</taxon>
    </lineage>
</organism>
<name>A0A147IMB6_9SPHN</name>
<accession>A0A147IMB6</accession>
<dbReference type="RefSeq" id="WP_058753344.1">
    <property type="nucleotide sequence ID" value="NZ_LDTE01000114.1"/>
</dbReference>
<comment type="caution">
    <text evidence="1">The sequence shown here is derived from an EMBL/GenBank/DDBJ whole genome shotgun (WGS) entry which is preliminary data.</text>
</comment>
<dbReference type="PATRIC" id="fig|33051.4.peg.619"/>
<dbReference type="OrthoDB" id="8162967at2"/>
<protein>
    <submittedName>
        <fullName evidence="1">Uncharacterized protein</fullName>
    </submittedName>
</protein>